<keyword evidence="1" id="KW-0175">Coiled coil</keyword>
<feature type="region of interest" description="Disordered" evidence="2">
    <location>
        <begin position="36"/>
        <end position="76"/>
    </location>
</feature>
<dbReference type="OrthoDB" id="3553547at2759"/>
<feature type="compositionally biased region" description="Pro residues" evidence="2">
    <location>
        <begin position="139"/>
        <end position="153"/>
    </location>
</feature>
<gene>
    <name evidence="3" type="ORF">FHETE_3379</name>
</gene>
<comment type="caution">
    <text evidence="3">The sequence shown here is derived from an EMBL/GenBank/DDBJ whole genome shotgun (WGS) entry which is preliminary data.</text>
</comment>
<name>A0A8H5TJQ1_FUSHE</name>
<reference evidence="3 4" key="1">
    <citation type="submission" date="2020-05" db="EMBL/GenBank/DDBJ databases">
        <title>Identification and distribution of gene clusters putatively required for synthesis of sphingolipid metabolism inhibitors in phylogenetically diverse species of the filamentous fungus Fusarium.</title>
        <authorList>
            <person name="Kim H.-S."/>
            <person name="Busman M."/>
            <person name="Brown D.W."/>
            <person name="Divon H."/>
            <person name="Uhlig S."/>
            <person name="Proctor R.H."/>
        </authorList>
    </citation>
    <scope>NUCLEOTIDE SEQUENCE [LARGE SCALE GENOMIC DNA]</scope>
    <source>
        <strain evidence="3 4">NRRL 20693</strain>
    </source>
</reference>
<feature type="compositionally biased region" description="Polar residues" evidence="2">
    <location>
        <begin position="217"/>
        <end position="242"/>
    </location>
</feature>
<feature type="compositionally biased region" description="Polar residues" evidence="2">
    <location>
        <begin position="283"/>
        <end position="292"/>
    </location>
</feature>
<sequence>MDEPPPVPMSPSLNPSSADLTYGRAYQIPYHQHPHISALPLPVPASGTHGNPRPQRQVESEVDAGNGDEDEGRSPTLDTLSAYAHVSTSFPMSEVDTVFSHKYQTTSTQASFISKRDMDISGPPPPPRPPPSWYTGHDSPPPPPPPPPPPGYFRPPVITSQSLPHTPNRHPFGILPPPPPPPPGNFIFHRNLRPPSGLGRGMIPPPQQPSQHTTQTLPSRTTINSGPDTTSDDVPTQHQTLSLRPPRGFVDFRAPHSAHQPADRSGSGSHLTPEASSKPELVDTNSTSQSSNYTIPRLIDDVASFSDSFSDTDSLVFRSSRQFPPLYPTASNLNFQGRSRKTSMTNRITTWISGYERDRAPKDRLDLTANLDPLFEAARGGRSHLSRDSAPSEDTLELLWTKLKDQRVKLNDIKSQMAKKRRRLRELRRKRDDADNAFMSVVRPILVAQHGLVETAPGTLERRLADLQRLRTEYQAFENDYEDLEVTLDEEEETLNRLEIRFFSLLAVGSTIPLEHSPENDPKHEQDQNIPNDLMGIAPDGPPEDVHPLFRDLMDSVGDLENAKEELDELLFLKGQHEGELKMKTAAGMDLNEGEIEFFKEFPLEEEHMRSSVAGLERRVADLRSLCEKKGAMQKHLSSRVSYLLYPDKGYEDMELDDRSVILRSRLDLAHPTFPVLLSQPEHIMAHDFPLTSRGALKAAAALPVSDPAKPSLMQLASKEYAIDRLMLDHGEGGKGDFINRWLLQQLRQCPVNALLLHTTFTKSRALKIRDLDRWQSDVLHYWWNDEVAELPDDMAQPVTSEHSNDGSKVGTNRISRAVTDTPGMPGGRQSLPAWSSVGHSALG</sequence>
<feature type="compositionally biased region" description="Pro residues" evidence="2">
    <location>
        <begin position="174"/>
        <end position="184"/>
    </location>
</feature>
<feature type="region of interest" description="Disordered" evidence="2">
    <location>
        <begin position="110"/>
        <end position="292"/>
    </location>
</feature>
<accession>A0A8H5TJQ1</accession>
<proteinExistence type="predicted"/>
<organism evidence="3 4">
    <name type="scientific">Fusarium heterosporum</name>
    <dbReference type="NCBI Taxonomy" id="42747"/>
    <lineage>
        <taxon>Eukaryota</taxon>
        <taxon>Fungi</taxon>
        <taxon>Dikarya</taxon>
        <taxon>Ascomycota</taxon>
        <taxon>Pezizomycotina</taxon>
        <taxon>Sordariomycetes</taxon>
        <taxon>Hypocreomycetidae</taxon>
        <taxon>Hypocreales</taxon>
        <taxon>Nectriaceae</taxon>
        <taxon>Fusarium</taxon>
        <taxon>Fusarium heterosporum species complex</taxon>
    </lineage>
</organism>
<feature type="region of interest" description="Disordered" evidence="2">
    <location>
        <begin position="1"/>
        <end position="20"/>
    </location>
</feature>
<evidence type="ECO:0000256" key="2">
    <source>
        <dbReference type="SAM" id="MobiDB-lite"/>
    </source>
</evidence>
<dbReference type="AlphaFoldDB" id="A0A8H5TJQ1"/>
<feature type="compositionally biased region" description="Pro residues" evidence="2">
    <location>
        <begin position="122"/>
        <end position="132"/>
    </location>
</feature>
<evidence type="ECO:0000313" key="3">
    <source>
        <dbReference type="EMBL" id="KAF5673465.1"/>
    </source>
</evidence>
<dbReference type="EMBL" id="JAAGWQ010000053">
    <property type="protein sequence ID" value="KAF5673465.1"/>
    <property type="molecule type" value="Genomic_DNA"/>
</dbReference>
<keyword evidence="4" id="KW-1185">Reference proteome</keyword>
<evidence type="ECO:0000256" key="1">
    <source>
        <dbReference type="SAM" id="Coils"/>
    </source>
</evidence>
<protein>
    <submittedName>
        <fullName evidence="3">Uncharacterized protein</fullName>
    </submittedName>
</protein>
<feature type="coiled-coil region" evidence="1">
    <location>
        <begin position="403"/>
        <end position="501"/>
    </location>
</feature>
<feature type="region of interest" description="Disordered" evidence="2">
    <location>
        <begin position="797"/>
        <end position="844"/>
    </location>
</feature>
<feature type="compositionally biased region" description="Acidic residues" evidence="2">
    <location>
        <begin position="60"/>
        <end position="71"/>
    </location>
</feature>
<dbReference type="Proteomes" id="UP000567885">
    <property type="component" value="Unassembled WGS sequence"/>
</dbReference>
<evidence type="ECO:0000313" key="4">
    <source>
        <dbReference type="Proteomes" id="UP000567885"/>
    </source>
</evidence>